<name>A0A7V8NQK5_9BACT</name>
<dbReference type="InterPro" id="IPR011249">
    <property type="entry name" value="Metalloenz_LuxS/M16"/>
</dbReference>
<accession>A0A7V8NQK5</accession>
<dbReference type="AlphaFoldDB" id="A0A7V8NQK5"/>
<sequence length="82" mass="9091">ATQDGLLTQFSTVAEHELPDDYLETYRAKVRAVTSEELLATARKYLDSANMQIVLAGDRSQIESQAALFGDLELFDAQGNRL</sequence>
<feature type="non-terminal residue" evidence="1">
    <location>
        <position position="1"/>
    </location>
</feature>
<reference evidence="1" key="1">
    <citation type="submission" date="2020-06" db="EMBL/GenBank/DDBJ databases">
        <title>Legume-microbial interactions unlock mineral nutrients during tropical forest succession.</title>
        <authorList>
            <person name="Epihov D.Z."/>
        </authorList>
    </citation>
    <scope>NUCLEOTIDE SEQUENCE [LARGE SCALE GENOMIC DNA]</scope>
    <source>
        <strain evidence="1">Pan2503</strain>
    </source>
</reference>
<gene>
    <name evidence="1" type="ORF">HRJ53_10915</name>
</gene>
<organism evidence="1 2">
    <name type="scientific">Candidatus Acidiferrum panamense</name>
    <dbReference type="NCBI Taxonomy" id="2741543"/>
    <lineage>
        <taxon>Bacteria</taxon>
        <taxon>Pseudomonadati</taxon>
        <taxon>Acidobacteriota</taxon>
        <taxon>Terriglobia</taxon>
        <taxon>Candidatus Acidiferrales</taxon>
        <taxon>Candidatus Acidiferrum</taxon>
    </lineage>
</organism>
<dbReference type="SUPFAM" id="SSF63411">
    <property type="entry name" value="LuxS/MPP-like metallohydrolase"/>
    <property type="match status" value="1"/>
</dbReference>
<dbReference type="Proteomes" id="UP000567293">
    <property type="component" value="Unassembled WGS sequence"/>
</dbReference>
<protein>
    <recommendedName>
        <fullName evidence="3">Insulinase family protein</fullName>
    </recommendedName>
</protein>
<evidence type="ECO:0008006" key="3">
    <source>
        <dbReference type="Google" id="ProtNLM"/>
    </source>
</evidence>
<evidence type="ECO:0000313" key="1">
    <source>
        <dbReference type="EMBL" id="MBA0085497.1"/>
    </source>
</evidence>
<proteinExistence type="predicted"/>
<comment type="caution">
    <text evidence="1">The sequence shown here is derived from an EMBL/GenBank/DDBJ whole genome shotgun (WGS) entry which is preliminary data.</text>
</comment>
<dbReference type="EMBL" id="JACDQQ010001056">
    <property type="protein sequence ID" value="MBA0085497.1"/>
    <property type="molecule type" value="Genomic_DNA"/>
</dbReference>
<dbReference type="GO" id="GO:0046872">
    <property type="term" value="F:metal ion binding"/>
    <property type="evidence" value="ECO:0007669"/>
    <property type="project" value="InterPro"/>
</dbReference>
<dbReference type="Gene3D" id="3.30.830.10">
    <property type="entry name" value="Metalloenzyme, LuxS/M16 peptidase-like"/>
    <property type="match status" value="1"/>
</dbReference>
<evidence type="ECO:0000313" key="2">
    <source>
        <dbReference type="Proteomes" id="UP000567293"/>
    </source>
</evidence>
<keyword evidence="2" id="KW-1185">Reference proteome</keyword>